<evidence type="ECO:0000256" key="2">
    <source>
        <dbReference type="ARBA" id="ARBA00023125"/>
    </source>
</evidence>
<keyword evidence="3" id="KW-0804">Transcription</keyword>
<keyword evidence="7" id="KW-1185">Reference proteome</keyword>
<dbReference type="Proteomes" id="UP000637628">
    <property type="component" value="Unassembled WGS sequence"/>
</dbReference>
<dbReference type="EMBL" id="BOML01000021">
    <property type="protein sequence ID" value="GIE01088.1"/>
    <property type="molecule type" value="Genomic_DNA"/>
</dbReference>
<keyword evidence="2 4" id="KW-0238">DNA-binding</keyword>
<dbReference type="SUPFAM" id="SSF46689">
    <property type="entry name" value="Homeodomain-like"/>
    <property type="match status" value="1"/>
</dbReference>
<dbReference type="PROSITE" id="PS50977">
    <property type="entry name" value="HTH_TETR_2"/>
    <property type="match status" value="1"/>
</dbReference>
<accession>A0ABQ3YU50</accession>
<keyword evidence="1" id="KW-0805">Transcription regulation</keyword>
<comment type="caution">
    <text evidence="6">The sequence shown here is derived from an EMBL/GenBank/DDBJ whole genome shotgun (WGS) entry which is preliminary data.</text>
</comment>
<dbReference type="SUPFAM" id="SSF48498">
    <property type="entry name" value="Tetracyclin repressor-like, C-terminal domain"/>
    <property type="match status" value="1"/>
</dbReference>
<name>A0ABQ3YU50_9ACTN</name>
<evidence type="ECO:0000313" key="7">
    <source>
        <dbReference type="Proteomes" id="UP000637628"/>
    </source>
</evidence>
<gene>
    <name evidence="6" type="ORF">Adu01nite_24380</name>
</gene>
<dbReference type="PRINTS" id="PR00455">
    <property type="entry name" value="HTHTETR"/>
</dbReference>
<dbReference type="InterPro" id="IPR009057">
    <property type="entry name" value="Homeodomain-like_sf"/>
</dbReference>
<dbReference type="PANTHER" id="PTHR47506">
    <property type="entry name" value="TRANSCRIPTIONAL REGULATORY PROTEIN"/>
    <property type="match status" value="1"/>
</dbReference>
<evidence type="ECO:0000313" key="6">
    <source>
        <dbReference type="EMBL" id="GIE01088.1"/>
    </source>
</evidence>
<dbReference type="Gene3D" id="1.10.357.10">
    <property type="entry name" value="Tetracycline Repressor, domain 2"/>
    <property type="match status" value="1"/>
</dbReference>
<reference evidence="6 7" key="1">
    <citation type="submission" date="2021-01" db="EMBL/GenBank/DDBJ databases">
        <title>Whole genome shotgun sequence of Actinoplanes durhamensis NBRC 14914.</title>
        <authorList>
            <person name="Komaki H."/>
            <person name="Tamura T."/>
        </authorList>
    </citation>
    <scope>NUCLEOTIDE SEQUENCE [LARGE SCALE GENOMIC DNA]</scope>
    <source>
        <strain evidence="6 7">NBRC 14914</strain>
    </source>
</reference>
<evidence type="ECO:0000256" key="3">
    <source>
        <dbReference type="ARBA" id="ARBA00023163"/>
    </source>
</evidence>
<dbReference type="PANTHER" id="PTHR47506:SF7">
    <property type="entry name" value="TRANSCRIPTIONAL REGULATORY PROTEIN"/>
    <property type="match status" value="1"/>
</dbReference>
<dbReference type="InterPro" id="IPR001647">
    <property type="entry name" value="HTH_TetR"/>
</dbReference>
<feature type="DNA-binding region" description="H-T-H motif" evidence="4">
    <location>
        <begin position="41"/>
        <end position="60"/>
    </location>
</feature>
<dbReference type="Pfam" id="PF00440">
    <property type="entry name" value="TetR_N"/>
    <property type="match status" value="1"/>
</dbReference>
<sequence>MEFTILSMTVKRVRLTADVRRAQLVDEATALIARIGYHRFSIKALAEATGLTRAGVLHHVGSKEQLLLDVLALRDERDNAVILDNAAGLSPREILDSIVRRNLGQPEIVRLYTVLAAEALDPAHPAHAYFADRLRTGTTMMAELLGDDRELAVEIYSFMDGIQLNWLREPTIDMWREWTRFSERIFT</sequence>
<dbReference type="InterPro" id="IPR036271">
    <property type="entry name" value="Tet_transcr_reg_TetR-rel_C_sf"/>
</dbReference>
<organism evidence="6 7">
    <name type="scientific">Paractinoplanes durhamensis</name>
    <dbReference type="NCBI Taxonomy" id="113563"/>
    <lineage>
        <taxon>Bacteria</taxon>
        <taxon>Bacillati</taxon>
        <taxon>Actinomycetota</taxon>
        <taxon>Actinomycetes</taxon>
        <taxon>Micromonosporales</taxon>
        <taxon>Micromonosporaceae</taxon>
        <taxon>Paractinoplanes</taxon>
    </lineage>
</organism>
<proteinExistence type="predicted"/>
<protein>
    <submittedName>
        <fullName evidence="6">TetR family transcriptional regulator</fullName>
    </submittedName>
</protein>
<evidence type="ECO:0000256" key="1">
    <source>
        <dbReference type="ARBA" id="ARBA00023015"/>
    </source>
</evidence>
<feature type="domain" description="HTH tetR-type" evidence="5">
    <location>
        <begin position="18"/>
        <end position="78"/>
    </location>
</feature>
<evidence type="ECO:0000256" key="4">
    <source>
        <dbReference type="PROSITE-ProRule" id="PRU00335"/>
    </source>
</evidence>
<evidence type="ECO:0000259" key="5">
    <source>
        <dbReference type="PROSITE" id="PS50977"/>
    </source>
</evidence>